<dbReference type="AlphaFoldDB" id="A0AAV0M4G6"/>
<comment type="caution">
    <text evidence="2">The sequence shown here is derived from an EMBL/GenBank/DDBJ whole genome shotgun (WGS) entry which is preliminary data.</text>
</comment>
<gene>
    <name evidence="2" type="ORF">LITE_LOCUS26735</name>
</gene>
<protein>
    <submittedName>
        <fullName evidence="2">Uncharacterized protein</fullName>
    </submittedName>
</protein>
<organism evidence="2 3">
    <name type="scientific">Linum tenue</name>
    <dbReference type="NCBI Taxonomy" id="586396"/>
    <lineage>
        <taxon>Eukaryota</taxon>
        <taxon>Viridiplantae</taxon>
        <taxon>Streptophyta</taxon>
        <taxon>Embryophyta</taxon>
        <taxon>Tracheophyta</taxon>
        <taxon>Spermatophyta</taxon>
        <taxon>Magnoliopsida</taxon>
        <taxon>eudicotyledons</taxon>
        <taxon>Gunneridae</taxon>
        <taxon>Pentapetalae</taxon>
        <taxon>rosids</taxon>
        <taxon>fabids</taxon>
        <taxon>Malpighiales</taxon>
        <taxon>Linaceae</taxon>
        <taxon>Linum</taxon>
    </lineage>
</organism>
<feature type="transmembrane region" description="Helical" evidence="1">
    <location>
        <begin position="55"/>
        <end position="75"/>
    </location>
</feature>
<keyword evidence="1" id="KW-0472">Membrane</keyword>
<keyword evidence="3" id="KW-1185">Reference proteome</keyword>
<reference evidence="2" key="1">
    <citation type="submission" date="2022-08" db="EMBL/GenBank/DDBJ databases">
        <authorList>
            <person name="Gutierrez-Valencia J."/>
        </authorList>
    </citation>
    <scope>NUCLEOTIDE SEQUENCE</scope>
</reference>
<keyword evidence="1" id="KW-0812">Transmembrane</keyword>
<name>A0AAV0M4G6_9ROSI</name>
<evidence type="ECO:0000313" key="2">
    <source>
        <dbReference type="EMBL" id="CAI0441107.1"/>
    </source>
</evidence>
<dbReference type="Proteomes" id="UP001154282">
    <property type="component" value="Unassembled WGS sequence"/>
</dbReference>
<feature type="non-terminal residue" evidence="2">
    <location>
        <position position="77"/>
    </location>
</feature>
<proteinExistence type="predicted"/>
<accession>A0AAV0M4G6</accession>
<sequence length="77" mass="8571">MKVNSGSEYSTSEECTSSTCRRSIPLAAMSRAVTLCPACFSSAITLYQHQAPWPAPWTSTKCLIIFFFFFFLAVVSF</sequence>
<keyword evidence="1" id="KW-1133">Transmembrane helix</keyword>
<dbReference type="EMBL" id="CAMGYJ010000007">
    <property type="protein sequence ID" value="CAI0441107.1"/>
    <property type="molecule type" value="Genomic_DNA"/>
</dbReference>
<evidence type="ECO:0000313" key="3">
    <source>
        <dbReference type="Proteomes" id="UP001154282"/>
    </source>
</evidence>
<evidence type="ECO:0000256" key="1">
    <source>
        <dbReference type="SAM" id="Phobius"/>
    </source>
</evidence>